<dbReference type="EMBL" id="CP036274">
    <property type="protein sequence ID" value="QDU30682.1"/>
    <property type="molecule type" value="Genomic_DNA"/>
</dbReference>
<evidence type="ECO:0000256" key="1">
    <source>
        <dbReference type="SAM" id="MobiDB-lite"/>
    </source>
</evidence>
<feature type="region of interest" description="Disordered" evidence="1">
    <location>
        <begin position="1"/>
        <end position="67"/>
    </location>
</feature>
<dbReference type="Proteomes" id="UP000315017">
    <property type="component" value="Chromosome"/>
</dbReference>
<evidence type="ECO:0000313" key="2">
    <source>
        <dbReference type="EMBL" id="QDU30682.1"/>
    </source>
</evidence>
<proteinExistence type="predicted"/>
<accession>A0A517YKD3</accession>
<evidence type="ECO:0000313" key="3">
    <source>
        <dbReference type="Proteomes" id="UP000315017"/>
    </source>
</evidence>
<protein>
    <submittedName>
        <fullName evidence="2">Uncharacterized protein</fullName>
    </submittedName>
</protein>
<organism evidence="2 3">
    <name type="scientific">Anatilimnocola aggregata</name>
    <dbReference type="NCBI Taxonomy" id="2528021"/>
    <lineage>
        <taxon>Bacteria</taxon>
        <taxon>Pseudomonadati</taxon>
        <taxon>Planctomycetota</taxon>
        <taxon>Planctomycetia</taxon>
        <taxon>Pirellulales</taxon>
        <taxon>Pirellulaceae</taxon>
        <taxon>Anatilimnocola</taxon>
    </lineage>
</organism>
<reference evidence="2 3" key="1">
    <citation type="submission" date="2019-02" db="EMBL/GenBank/DDBJ databases">
        <title>Deep-cultivation of Planctomycetes and their phenomic and genomic characterization uncovers novel biology.</title>
        <authorList>
            <person name="Wiegand S."/>
            <person name="Jogler M."/>
            <person name="Boedeker C."/>
            <person name="Pinto D."/>
            <person name="Vollmers J."/>
            <person name="Rivas-Marin E."/>
            <person name="Kohn T."/>
            <person name="Peeters S.H."/>
            <person name="Heuer A."/>
            <person name="Rast P."/>
            <person name="Oberbeckmann S."/>
            <person name="Bunk B."/>
            <person name="Jeske O."/>
            <person name="Meyerdierks A."/>
            <person name="Storesund J.E."/>
            <person name="Kallscheuer N."/>
            <person name="Luecker S."/>
            <person name="Lage O.M."/>
            <person name="Pohl T."/>
            <person name="Merkel B.J."/>
            <person name="Hornburger P."/>
            <person name="Mueller R.-W."/>
            <person name="Bruemmer F."/>
            <person name="Labrenz M."/>
            <person name="Spormann A.M."/>
            <person name="Op den Camp H."/>
            <person name="Overmann J."/>
            <person name="Amann R."/>
            <person name="Jetten M.S.M."/>
            <person name="Mascher T."/>
            <person name="Medema M.H."/>
            <person name="Devos D.P."/>
            <person name="Kaster A.-K."/>
            <person name="Ovreas L."/>
            <person name="Rohde M."/>
            <person name="Galperin M.Y."/>
            <person name="Jogler C."/>
        </authorList>
    </citation>
    <scope>NUCLEOTIDE SEQUENCE [LARGE SCALE GENOMIC DNA]</scope>
    <source>
        <strain evidence="2 3">ETA_A8</strain>
    </source>
</reference>
<keyword evidence="3" id="KW-1185">Reference proteome</keyword>
<gene>
    <name evidence="2" type="ORF">ETAA8_58290</name>
</gene>
<sequence length="82" mass="9125">MKKSESKRMRLSANKGTREARLSMAVTPLGRSQDRPKHLPMRQPSGGAPVVVGGRESRPQGEGVQDDSWRMTEVFFNLEASK</sequence>
<dbReference type="KEGG" id="aagg:ETAA8_58290"/>
<dbReference type="AlphaFoldDB" id="A0A517YKD3"/>
<name>A0A517YKD3_9BACT</name>